<dbReference type="Proteomes" id="UP000887577">
    <property type="component" value="Unplaced"/>
</dbReference>
<keyword evidence="3" id="KW-1185">Reference proteome</keyword>
<name>A0A914YZT3_9BILA</name>
<evidence type="ECO:0000256" key="2">
    <source>
        <dbReference type="SAM" id="MobiDB-lite"/>
    </source>
</evidence>
<dbReference type="WBParaSite" id="PSU_v2.g3541.t1">
    <property type="protein sequence ID" value="PSU_v2.g3541.t1"/>
    <property type="gene ID" value="PSU_v2.g3541"/>
</dbReference>
<dbReference type="AlphaFoldDB" id="A0A914YZT3"/>
<sequence length="876" mass="98509">MTSTKHLYGVSTTDCTKELLDANTRTAICLLPPSERPDLSLMQHLIKQNLQFNVPIKKMPKSISLQPRSMPIPYSQGSNNLSQSYNGGGSSSSSSKSHPQLSFKRLQPITPSTTYEPKNSIQSVPDALEALKIPSPSDSPTIFPTINPLTLYPSVKVLTSSSSSIRSSISPKLLSNTTASAAPIRSSESTKKRRPKPTAAAATSENPPPKKKYKPRKSHLIAATDHSHASSEPPTTSSTKNLQQHHEKSGTPTLNEDVTVRRSGRKVIKPAHLAADIGGSGNVSGEKYFNNHDSTTTMSGAAGATSSDTENKNYYECAAKLPELIDHMDISAKNDDKADVVVGEEEKDLDSLTISPKDMESIDDKDLKKYILACQAKDKCDAHIAFVHLAINEFSIKKALETYDQKDSLPKNHLLGKDSAGIWTSDELKTFVRLMNNNKCFKRMHKISKHVSDKSTANVVNAYYDLKKDVCSFGREFTICPEIIKTQKPILGYEFVDSTKCENCIKQLWEKEPVEEYNAESLCSLCKLYHNLYGELRPNSEATPQIFDDSKLSHDACLYEMMKDEFNETFIPDWNVLKMNVYKIQSTIMNEFIEATNDLKLDQNTRNMVAEAAKEMKDNYTYIIFSEKPLPDLPQFYPKNGVTLVECLTFTDPPTINDAEKESSPKSPTPANGDTTTAAAESDDENDGPPILINEMERNFKAAKEIIEKPYDVFYFGYLDEMNELHNENGLEFHHAYLEKLLNSTDPFYLPSTKKDGDSKPYGSGAEKDISDKEIIEKYGNISFSVFSQTFMDSKKKFQTAAETLNVPLEYLEAYVRQNYYNLKVYFAQFERMIKTRARRAKGRNRATAADEREKRQNYFSFDEPPKKRHNYFLAL</sequence>
<proteinExistence type="predicted"/>
<feature type="region of interest" description="Disordered" evidence="2">
    <location>
        <begin position="841"/>
        <end position="863"/>
    </location>
</feature>
<evidence type="ECO:0000256" key="1">
    <source>
        <dbReference type="ARBA" id="ARBA00004123"/>
    </source>
</evidence>
<dbReference type="SUPFAM" id="SSF46689">
    <property type="entry name" value="Homeodomain-like"/>
    <property type="match status" value="1"/>
</dbReference>
<comment type="subcellular location">
    <subcellularLocation>
        <location evidence="1">Nucleus</location>
    </subcellularLocation>
</comment>
<feature type="region of interest" description="Disordered" evidence="2">
    <location>
        <begin position="654"/>
        <end position="692"/>
    </location>
</feature>
<feature type="compositionally biased region" description="Basic residues" evidence="2">
    <location>
        <begin position="209"/>
        <end position="219"/>
    </location>
</feature>
<organism evidence="3 4">
    <name type="scientific">Panagrolaimus superbus</name>
    <dbReference type="NCBI Taxonomy" id="310955"/>
    <lineage>
        <taxon>Eukaryota</taxon>
        <taxon>Metazoa</taxon>
        <taxon>Ecdysozoa</taxon>
        <taxon>Nematoda</taxon>
        <taxon>Chromadorea</taxon>
        <taxon>Rhabditida</taxon>
        <taxon>Tylenchina</taxon>
        <taxon>Panagrolaimomorpha</taxon>
        <taxon>Panagrolaimoidea</taxon>
        <taxon>Panagrolaimidae</taxon>
        <taxon>Panagrolaimus</taxon>
    </lineage>
</organism>
<feature type="compositionally biased region" description="Polar residues" evidence="2">
    <location>
        <begin position="230"/>
        <end position="242"/>
    </location>
</feature>
<dbReference type="GO" id="GO:0005634">
    <property type="term" value="C:nucleus"/>
    <property type="evidence" value="ECO:0007669"/>
    <property type="project" value="UniProtKB-SubCell"/>
</dbReference>
<accession>A0A914YZT3</accession>
<protein>
    <submittedName>
        <fullName evidence="4">SANT domain-containing protein</fullName>
    </submittedName>
</protein>
<reference evidence="4" key="1">
    <citation type="submission" date="2022-11" db="UniProtKB">
        <authorList>
            <consortium name="WormBaseParasite"/>
        </authorList>
    </citation>
    <scope>IDENTIFICATION</scope>
</reference>
<evidence type="ECO:0000313" key="4">
    <source>
        <dbReference type="WBParaSite" id="PSU_v2.g3541.t1"/>
    </source>
</evidence>
<feature type="compositionally biased region" description="Low complexity" evidence="2">
    <location>
        <begin position="163"/>
        <end position="175"/>
    </location>
</feature>
<feature type="region of interest" description="Disordered" evidence="2">
    <location>
        <begin position="163"/>
        <end position="260"/>
    </location>
</feature>
<dbReference type="InterPro" id="IPR009057">
    <property type="entry name" value="Homeodomain-like_sf"/>
</dbReference>
<feature type="compositionally biased region" description="Polar residues" evidence="2">
    <location>
        <begin position="665"/>
        <end position="679"/>
    </location>
</feature>
<evidence type="ECO:0000313" key="3">
    <source>
        <dbReference type="Proteomes" id="UP000887577"/>
    </source>
</evidence>
<feature type="region of interest" description="Disordered" evidence="2">
    <location>
        <begin position="65"/>
        <end position="102"/>
    </location>
</feature>
<feature type="compositionally biased region" description="Low complexity" evidence="2">
    <location>
        <begin position="74"/>
        <end position="97"/>
    </location>
</feature>